<name>A0ABU3K4R1_9BACT</name>
<comment type="caution">
    <text evidence="1">The sequence shown here is derived from an EMBL/GenBank/DDBJ whole genome shotgun (WGS) entry which is preliminary data.</text>
</comment>
<organism evidence="1 2">
    <name type="scientific">Candidatus Nitronereus thalassa</name>
    <dbReference type="NCBI Taxonomy" id="3020898"/>
    <lineage>
        <taxon>Bacteria</taxon>
        <taxon>Pseudomonadati</taxon>
        <taxon>Nitrospirota</taxon>
        <taxon>Nitrospiria</taxon>
        <taxon>Nitrospirales</taxon>
        <taxon>Nitrospiraceae</taxon>
        <taxon>Candidatus Nitronereus</taxon>
    </lineage>
</organism>
<dbReference type="RefSeq" id="WP_313831754.1">
    <property type="nucleotide sequence ID" value="NZ_JAQOUE010000001.1"/>
</dbReference>
<keyword evidence="2" id="KW-1185">Reference proteome</keyword>
<proteinExistence type="predicted"/>
<sequence>MTTTTQTFSIPKEDIQAAIDSLSVQNRTMIRLLLLQYQNLEKEDIEYMATDQPDSRFMAGGQPTVKPSIGEAIREVGARAEQYRKLFRQKRERPSLQIECLKKQMALTDSAIRAAEGLLTDRFHVDPVTIKERKKAAISALPKPEIRRLNKAWDLDEISEEDYQTTRLLIEYQTLLRRKERQQRRLNFAQNEFEHSGLSPLQDHEIAHIWGIPLGSLSGRKVKAMHNYLTTLQSRLEAANAMPDPIEGRPDLWRETIRTLSQQPVERSVVSFIAGIERTEELLLEKLKTLAEGEMPEELESSFWQLIARIHDSEHSGPWSNHARSIFALQRLSATLSDLDPTLEEFEDTLLKIITPQAKGEALPAPEQQEKEVELGEQALGVLNAFIGEIDDKRSG</sequence>
<reference evidence="1 2" key="1">
    <citation type="journal article" date="2023" name="ISME J.">
        <title>Cultivation and genomic characterization of novel and ubiquitous marine nitrite-oxidizing bacteria from the Nitrospirales.</title>
        <authorList>
            <person name="Mueller A.J."/>
            <person name="Daebeler A."/>
            <person name="Herbold C.W."/>
            <person name="Kirkegaard R.H."/>
            <person name="Daims H."/>
        </authorList>
    </citation>
    <scope>NUCLEOTIDE SEQUENCE [LARGE SCALE GENOMIC DNA]</scope>
    <source>
        <strain evidence="1 2">EB</strain>
    </source>
</reference>
<dbReference type="EMBL" id="JAQOUE010000001">
    <property type="protein sequence ID" value="MDT7041400.1"/>
    <property type="molecule type" value="Genomic_DNA"/>
</dbReference>
<dbReference type="Proteomes" id="UP001250932">
    <property type="component" value="Unassembled WGS sequence"/>
</dbReference>
<protein>
    <submittedName>
        <fullName evidence="1">Uncharacterized protein</fullName>
    </submittedName>
</protein>
<gene>
    <name evidence="1" type="ORF">PPG34_03505</name>
</gene>
<evidence type="ECO:0000313" key="2">
    <source>
        <dbReference type="Proteomes" id="UP001250932"/>
    </source>
</evidence>
<evidence type="ECO:0000313" key="1">
    <source>
        <dbReference type="EMBL" id="MDT7041400.1"/>
    </source>
</evidence>
<accession>A0ABU3K4R1</accession>